<dbReference type="PATRIC" id="fig|362948.14.peg.1961"/>
<gene>
    <name evidence="1" type="ordered locus">LSL_1836</name>
</gene>
<protein>
    <submittedName>
        <fullName evidence="1">Uncharacterized protein</fullName>
    </submittedName>
</protein>
<dbReference type="Proteomes" id="UP000006559">
    <property type="component" value="Plasmid pMP118"/>
</dbReference>
<evidence type="ECO:0000313" key="1">
    <source>
        <dbReference type="EMBL" id="ABE00642.1"/>
    </source>
</evidence>
<sequence>MGILRQHLQNECDPRLPGELAYSVKEAYSYLRLLVNSNPILQNKEMKKTYGHLRQGLVDVALRTVLEKSGLDVNVHMRSALHNRTGGYTYSMIEAKGAIISPAKTRSVTALPRKALHRDIASVKNRQFDLFTSQEEINQKYDENTPPFLLLTYGGKNNMLDYVQLGLPDIKAEMWIEQVDIINAPRIIVNNEENNYDLGLTLTKFANDIMKGESYGEEDKS</sequence>
<dbReference type="HOGENOM" id="CLU_122768_0_0_9"/>
<keyword evidence="1" id="KW-0614">Plasmid</keyword>
<dbReference type="EMBL" id="CP000234">
    <property type="protein sequence ID" value="ABE00642.1"/>
    <property type="molecule type" value="Genomic_DNA"/>
</dbReference>
<proteinExistence type="predicted"/>
<reference evidence="1 2" key="1">
    <citation type="journal article" date="2006" name="Proc. Natl. Acad. Sci. U.S.A.">
        <title>Multireplicon genome architecture of Lactobacillus salivarius.</title>
        <authorList>
            <person name="Claesson M.J."/>
            <person name="Li Y."/>
            <person name="Leahy S."/>
            <person name="Canchaya C."/>
            <person name="van Pijkeren J.P."/>
            <person name="Cerdeno-Tarraga A.M."/>
            <person name="Parkhill J."/>
            <person name="Flynn S."/>
            <person name="O'Sullivan G.C."/>
            <person name="Collins J.K."/>
            <person name="Higgins D."/>
            <person name="Shanahan F."/>
            <person name="Fitzgerald G.F."/>
            <person name="van Sinderen D."/>
            <person name="O'Toole P.W."/>
        </authorList>
    </citation>
    <scope>NUCLEOTIDE SEQUENCE [LARGE SCALE GENOMIC DNA]</scope>
    <source>
        <strain evidence="1 2">UCC118</strain>
    </source>
</reference>
<geneLocation type="plasmid" evidence="1 2">
    <name>pMP118</name>
</geneLocation>
<evidence type="ECO:0000313" key="2">
    <source>
        <dbReference type="Proteomes" id="UP000006559"/>
    </source>
</evidence>
<organism evidence="1 2">
    <name type="scientific">Ligilactobacillus salivarius (strain UCC118)</name>
    <name type="common">Lactobacillus salivarius</name>
    <dbReference type="NCBI Taxonomy" id="362948"/>
    <lineage>
        <taxon>Bacteria</taxon>
        <taxon>Bacillati</taxon>
        <taxon>Bacillota</taxon>
        <taxon>Bacilli</taxon>
        <taxon>Lactobacillales</taxon>
        <taxon>Lactobacillaceae</taxon>
        <taxon>Ligilactobacillus</taxon>
    </lineage>
</organism>
<accession>Q1WR56</accession>
<dbReference type="AlphaFoldDB" id="Q1WR56"/>
<keyword evidence="2" id="KW-1185">Reference proteome</keyword>
<name>Q1WR56_LIGS1</name>
<dbReference type="KEGG" id="lsl:LSL_1836"/>
<dbReference type="OrthoDB" id="2274783at2"/>
<dbReference type="RefSeq" id="WP_003702809.1">
    <property type="nucleotide sequence ID" value="NC_007930.1"/>
</dbReference>